<dbReference type="AlphaFoldDB" id="A0A085BGC2"/>
<protein>
    <recommendedName>
        <fullName evidence="3">Transcriptional regulator, AbiEi antitoxin, Type IV TA system</fullName>
    </recommendedName>
</protein>
<dbReference type="STRING" id="421072.SAMN04488097_0945"/>
<dbReference type="EMBL" id="JPLY01000004">
    <property type="protein sequence ID" value="KFC21517.1"/>
    <property type="molecule type" value="Genomic_DNA"/>
</dbReference>
<keyword evidence="2" id="KW-1185">Reference proteome</keyword>
<evidence type="ECO:0000313" key="1">
    <source>
        <dbReference type="EMBL" id="KFC21517.1"/>
    </source>
</evidence>
<dbReference type="eggNOG" id="COG5340">
    <property type="taxonomic scope" value="Bacteria"/>
</dbReference>
<organism evidence="1 2">
    <name type="scientific">Epilithonimonas lactis</name>
    <dbReference type="NCBI Taxonomy" id="421072"/>
    <lineage>
        <taxon>Bacteria</taxon>
        <taxon>Pseudomonadati</taxon>
        <taxon>Bacteroidota</taxon>
        <taxon>Flavobacteriia</taxon>
        <taxon>Flavobacteriales</taxon>
        <taxon>Weeksellaceae</taxon>
        <taxon>Chryseobacterium group</taxon>
        <taxon>Epilithonimonas</taxon>
    </lineage>
</organism>
<proteinExistence type="predicted"/>
<gene>
    <name evidence="1" type="ORF">IO89_15210</name>
</gene>
<evidence type="ECO:0000313" key="2">
    <source>
        <dbReference type="Proteomes" id="UP000028623"/>
    </source>
</evidence>
<comment type="caution">
    <text evidence="1">The sequence shown here is derived from an EMBL/GenBank/DDBJ whole genome shotgun (WGS) entry which is preliminary data.</text>
</comment>
<sequence length="209" mass="24072">MSIEVLIRKYSAHPIPHQVLISLLQGYKRPNDKIHSLINEEKLISLKKGLYVWNSDSLPENFSIANILYTPSYISVESALSFYGLIPERVFSVSSMTFKTSKKFSNSLGNFEYIKIPTPYYSFGIKRISIRDGQFCLMATGEKALMDKVITTPGIIIRSEISAQKFLFENLRMDDEQLKIFNTKEMRTWLEFAPKKESLLNVIKTIENL</sequence>
<dbReference type="OrthoDB" id="9798269at2"/>
<accession>A0A085BGC2</accession>
<evidence type="ECO:0008006" key="3">
    <source>
        <dbReference type="Google" id="ProtNLM"/>
    </source>
</evidence>
<reference evidence="1 2" key="1">
    <citation type="submission" date="2014-07" db="EMBL/GenBank/DDBJ databases">
        <title>Epilithonimonas lactis LMG 22401 Genome.</title>
        <authorList>
            <person name="Pipes S.E."/>
            <person name="Stropko S.J."/>
        </authorList>
    </citation>
    <scope>NUCLEOTIDE SEQUENCE [LARGE SCALE GENOMIC DNA]</scope>
    <source>
        <strain evidence="1 2">LMG 24401</strain>
    </source>
</reference>
<name>A0A085BGC2_9FLAO</name>
<dbReference type="Proteomes" id="UP000028623">
    <property type="component" value="Unassembled WGS sequence"/>
</dbReference>